<protein>
    <submittedName>
        <fullName evidence="2">Uncharacterized protein</fullName>
    </submittedName>
</protein>
<keyword evidence="3" id="KW-1185">Reference proteome</keyword>
<feature type="compositionally biased region" description="Polar residues" evidence="1">
    <location>
        <begin position="76"/>
        <end position="86"/>
    </location>
</feature>
<gene>
    <name evidence="2" type="ORF">E5288_WYG011452</name>
</gene>
<comment type="caution">
    <text evidence="2">The sequence shown here is derived from an EMBL/GenBank/DDBJ whole genome shotgun (WGS) entry which is preliminary data.</text>
</comment>
<accession>A0A6B0S7T4</accession>
<sequence>MKKRISTVPFLKIPTEKEVQCRKDSTQSKYRIKPLTGSDQGKRLHTGLFRLSRKSGLRDSPQQTFGVCRPRVCPTQTAPRTTSSVSLGPPTTLAPPGAEATDRLDSRFLLVHCQGPRVGGHGPGEEGRLGKHTQQLAQQHKPLPGCRRQTHNHAGRKRRFAKMTSVPLRHHSAPRALPRLSCASSSFPLTASGAASSCLKIRKFCGVKLHALTFLSHVTLQKPQSIFKFVTSCSVCLSEL</sequence>
<dbReference type="EMBL" id="VBQZ03000152">
    <property type="protein sequence ID" value="MXQ96056.1"/>
    <property type="molecule type" value="Genomic_DNA"/>
</dbReference>
<proteinExistence type="predicted"/>
<organism evidence="2 3">
    <name type="scientific">Bos mutus</name>
    <name type="common">wild yak</name>
    <dbReference type="NCBI Taxonomy" id="72004"/>
    <lineage>
        <taxon>Eukaryota</taxon>
        <taxon>Metazoa</taxon>
        <taxon>Chordata</taxon>
        <taxon>Craniata</taxon>
        <taxon>Vertebrata</taxon>
        <taxon>Euteleostomi</taxon>
        <taxon>Mammalia</taxon>
        <taxon>Eutheria</taxon>
        <taxon>Laurasiatheria</taxon>
        <taxon>Artiodactyla</taxon>
        <taxon>Ruminantia</taxon>
        <taxon>Pecora</taxon>
        <taxon>Bovidae</taxon>
        <taxon>Bovinae</taxon>
        <taxon>Bos</taxon>
    </lineage>
</organism>
<evidence type="ECO:0000313" key="3">
    <source>
        <dbReference type="Proteomes" id="UP000322234"/>
    </source>
</evidence>
<feature type="compositionally biased region" description="Basic residues" evidence="1">
    <location>
        <begin position="148"/>
        <end position="160"/>
    </location>
</feature>
<dbReference type="Proteomes" id="UP000322234">
    <property type="component" value="Unassembled WGS sequence"/>
</dbReference>
<feature type="region of interest" description="Disordered" evidence="1">
    <location>
        <begin position="140"/>
        <end position="160"/>
    </location>
</feature>
<reference evidence="2" key="1">
    <citation type="submission" date="2019-10" db="EMBL/GenBank/DDBJ databases">
        <title>The sequence and de novo assembly of the wild yak genome.</title>
        <authorList>
            <person name="Liu Y."/>
        </authorList>
    </citation>
    <scope>NUCLEOTIDE SEQUENCE [LARGE SCALE GENOMIC DNA]</scope>
    <source>
        <strain evidence="2">WY2019</strain>
    </source>
</reference>
<name>A0A6B0S7T4_9CETA</name>
<dbReference type="AlphaFoldDB" id="A0A6B0S7T4"/>
<evidence type="ECO:0000256" key="1">
    <source>
        <dbReference type="SAM" id="MobiDB-lite"/>
    </source>
</evidence>
<evidence type="ECO:0000313" key="2">
    <source>
        <dbReference type="EMBL" id="MXQ96056.1"/>
    </source>
</evidence>
<feature type="region of interest" description="Disordered" evidence="1">
    <location>
        <begin position="76"/>
        <end position="99"/>
    </location>
</feature>